<reference evidence="3" key="1">
    <citation type="submission" date="2020-10" db="EMBL/GenBank/DDBJ databases">
        <authorList>
            <person name="Gilroy R."/>
        </authorList>
    </citation>
    <scope>NUCLEOTIDE SEQUENCE</scope>
    <source>
        <strain evidence="3">1063</strain>
    </source>
</reference>
<dbReference type="SUPFAM" id="SSF55008">
    <property type="entry name" value="HMA, heavy metal-associated domain"/>
    <property type="match status" value="1"/>
</dbReference>
<accession>A0A9D1HTM0</accession>
<dbReference type="PROSITE" id="PS50846">
    <property type="entry name" value="HMA_2"/>
    <property type="match status" value="1"/>
</dbReference>
<protein>
    <submittedName>
        <fullName evidence="3">Heavy-metal-associated domain-containing protein</fullName>
    </submittedName>
</protein>
<evidence type="ECO:0000256" key="1">
    <source>
        <dbReference type="ARBA" id="ARBA00022723"/>
    </source>
</evidence>
<organism evidence="3 4">
    <name type="scientific">Candidatus Limadaptatus stercorigallinarum</name>
    <dbReference type="NCBI Taxonomy" id="2840845"/>
    <lineage>
        <taxon>Bacteria</taxon>
        <taxon>Bacillati</taxon>
        <taxon>Bacillota</taxon>
        <taxon>Clostridia</taxon>
        <taxon>Eubacteriales</taxon>
        <taxon>Candidatus Limadaptatus</taxon>
    </lineage>
</organism>
<feature type="domain" description="HMA" evidence="2">
    <location>
        <begin position="2"/>
        <end position="67"/>
    </location>
</feature>
<sequence length="72" mass="7647">MKTYVLSIEGMMCSHCTDRVGKALSGVDGVKNVEVSLEEKNAVVTADESVTADALKAAVEAQDYPVTEVREG</sequence>
<dbReference type="GO" id="GO:0046872">
    <property type="term" value="F:metal ion binding"/>
    <property type="evidence" value="ECO:0007669"/>
    <property type="project" value="UniProtKB-KW"/>
</dbReference>
<evidence type="ECO:0000259" key="2">
    <source>
        <dbReference type="PROSITE" id="PS50846"/>
    </source>
</evidence>
<gene>
    <name evidence="3" type="ORF">IAD51_02445</name>
</gene>
<keyword evidence="1" id="KW-0479">Metal-binding</keyword>
<dbReference type="CDD" id="cd00371">
    <property type="entry name" value="HMA"/>
    <property type="match status" value="1"/>
</dbReference>
<dbReference type="Gene3D" id="3.30.70.100">
    <property type="match status" value="1"/>
</dbReference>
<evidence type="ECO:0000313" key="3">
    <source>
        <dbReference type="EMBL" id="HIU21085.1"/>
    </source>
</evidence>
<dbReference type="Pfam" id="PF00403">
    <property type="entry name" value="HMA"/>
    <property type="match status" value="1"/>
</dbReference>
<reference evidence="3" key="2">
    <citation type="journal article" date="2021" name="PeerJ">
        <title>Extensive microbial diversity within the chicken gut microbiome revealed by metagenomics and culture.</title>
        <authorList>
            <person name="Gilroy R."/>
            <person name="Ravi A."/>
            <person name="Getino M."/>
            <person name="Pursley I."/>
            <person name="Horton D.L."/>
            <person name="Alikhan N.F."/>
            <person name="Baker D."/>
            <person name="Gharbi K."/>
            <person name="Hall N."/>
            <person name="Watson M."/>
            <person name="Adriaenssens E.M."/>
            <person name="Foster-Nyarko E."/>
            <person name="Jarju S."/>
            <person name="Secka A."/>
            <person name="Antonio M."/>
            <person name="Oren A."/>
            <person name="Chaudhuri R.R."/>
            <person name="La Ragione R."/>
            <person name="Hildebrand F."/>
            <person name="Pallen M.J."/>
        </authorList>
    </citation>
    <scope>NUCLEOTIDE SEQUENCE</scope>
    <source>
        <strain evidence="3">1063</strain>
    </source>
</reference>
<dbReference type="AlphaFoldDB" id="A0A9D1HTM0"/>
<dbReference type="PROSITE" id="PS01047">
    <property type="entry name" value="HMA_1"/>
    <property type="match status" value="1"/>
</dbReference>
<comment type="caution">
    <text evidence="3">The sequence shown here is derived from an EMBL/GenBank/DDBJ whole genome shotgun (WGS) entry which is preliminary data.</text>
</comment>
<dbReference type="InterPro" id="IPR006121">
    <property type="entry name" value="HMA_dom"/>
</dbReference>
<dbReference type="Proteomes" id="UP000824088">
    <property type="component" value="Unassembled WGS sequence"/>
</dbReference>
<name>A0A9D1HTM0_9FIRM</name>
<dbReference type="EMBL" id="DVMN01000044">
    <property type="protein sequence ID" value="HIU21085.1"/>
    <property type="molecule type" value="Genomic_DNA"/>
</dbReference>
<evidence type="ECO:0000313" key="4">
    <source>
        <dbReference type="Proteomes" id="UP000824088"/>
    </source>
</evidence>
<proteinExistence type="predicted"/>
<dbReference type="InterPro" id="IPR017969">
    <property type="entry name" value="Heavy-metal-associated_CS"/>
</dbReference>
<dbReference type="FunFam" id="3.30.70.100:FF:000001">
    <property type="entry name" value="ATPase copper transporting beta"/>
    <property type="match status" value="1"/>
</dbReference>
<dbReference type="InterPro" id="IPR036163">
    <property type="entry name" value="HMA_dom_sf"/>
</dbReference>